<dbReference type="GO" id="GO:0030488">
    <property type="term" value="P:tRNA methylation"/>
    <property type="evidence" value="ECO:0007669"/>
    <property type="project" value="InterPro"/>
</dbReference>
<dbReference type="Gene3D" id="3.40.50.150">
    <property type="entry name" value="Vaccinia Virus protein VP39"/>
    <property type="match status" value="1"/>
</dbReference>
<protein>
    <recommendedName>
        <fullName evidence="3">tRNA (adenine(58)-N(1))-methyltransferase catalytic subunit TRM61</fullName>
        <ecNumber evidence="2">2.1.1.220</ecNumber>
    </recommendedName>
    <alternativeName>
        <fullName evidence="9">tRNA(m1A58)-methyltransferase subunit TRM61</fullName>
    </alternativeName>
</protein>
<comment type="subcellular location">
    <subcellularLocation>
        <location evidence="1">Nucleus</location>
    </subcellularLocation>
</comment>
<feature type="compositionally biased region" description="Low complexity" evidence="10">
    <location>
        <begin position="202"/>
        <end position="211"/>
    </location>
</feature>
<dbReference type="PANTHER" id="PTHR12133">
    <property type="entry name" value="TRNA (ADENINE(58)-N(1))-METHYLTRANSFERASE"/>
    <property type="match status" value="1"/>
</dbReference>
<reference evidence="12" key="1">
    <citation type="journal article" date="2023" name="Genome Biol. Evol.">
        <title>First Whole Genome Sequence and Flow Cytometry Genome Size Data for the Lichen-Forming Fungus Ramalina farinacea (Ascomycota).</title>
        <authorList>
            <person name="Llewellyn T."/>
            <person name="Mian S."/>
            <person name="Hill R."/>
            <person name="Leitch I.J."/>
            <person name="Gaya E."/>
        </authorList>
    </citation>
    <scope>NUCLEOTIDE SEQUENCE</scope>
    <source>
        <strain evidence="12">LIQ254RAFAR</strain>
    </source>
</reference>
<keyword evidence="6" id="KW-0949">S-adenosyl-L-methionine</keyword>
<feature type="region of interest" description="Disordered" evidence="10">
    <location>
        <begin position="198"/>
        <end position="226"/>
    </location>
</feature>
<name>A0AA43TVE6_9LECA</name>
<evidence type="ECO:0000256" key="5">
    <source>
        <dbReference type="ARBA" id="ARBA00022679"/>
    </source>
</evidence>
<accession>A0AA43TVE6</accession>
<feature type="region of interest" description="Disordered" evidence="10">
    <location>
        <begin position="392"/>
        <end position="427"/>
    </location>
</feature>
<feature type="compositionally biased region" description="Basic and acidic residues" evidence="10">
    <location>
        <begin position="392"/>
        <end position="404"/>
    </location>
</feature>
<evidence type="ECO:0000256" key="8">
    <source>
        <dbReference type="ARBA" id="ARBA00023242"/>
    </source>
</evidence>
<evidence type="ECO:0000256" key="3">
    <source>
        <dbReference type="ARBA" id="ARBA00015963"/>
    </source>
</evidence>
<feature type="domain" description="tRNA (adenine(58)-N(1))-methyltransferase catalytic subunit TRM61 C-terminal" evidence="11">
    <location>
        <begin position="138"/>
        <end position="199"/>
    </location>
</feature>
<keyword evidence="4 12" id="KW-0489">Methyltransferase</keyword>
<keyword evidence="8" id="KW-0539">Nucleus</keyword>
<dbReference type="InterPro" id="IPR014816">
    <property type="entry name" value="tRNA_MeTrfase_Gcd14"/>
</dbReference>
<keyword evidence="5 12" id="KW-0808">Transferase</keyword>
<dbReference type="Gene3D" id="3.10.330.20">
    <property type="match status" value="1"/>
</dbReference>
<feature type="region of interest" description="Disordered" evidence="10">
    <location>
        <begin position="78"/>
        <end position="152"/>
    </location>
</feature>
<comment type="caution">
    <text evidence="12">The sequence shown here is derived from an EMBL/GenBank/DDBJ whole genome shotgun (WGS) entry which is preliminary data.</text>
</comment>
<dbReference type="GO" id="GO:0005634">
    <property type="term" value="C:nucleus"/>
    <property type="evidence" value="ECO:0007669"/>
    <property type="project" value="UniProtKB-SubCell"/>
</dbReference>
<feature type="region of interest" description="Disordered" evidence="10">
    <location>
        <begin position="358"/>
        <end position="377"/>
    </location>
</feature>
<feature type="domain" description="tRNA (adenine(58)-N(1))-methyltransferase catalytic subunit TRM61 C-terminal" evidence="11">
    <location>
        <begin position="228"/>
        <end position="455"/>
    </location>
</feature>
<dbReference type="InterPro" id="IPR029063">
    <property type="entry name" value="SAM-dependent_MTases_sf"/>
</dbReference>
<dbReference type="Proteomes" id="UP001161017">
    <property type="component" value="Unassembled WGS sequence"/>
</dbReference>
<gene>
    <name evidence="12" type="primary">TRM61</name>
    <name evidence="12" type="ORF">OHK93_003816</name>
</gene>
<evidence type="ECO:0000313" key="13">
    <source>
        <dbReference type="Proteomes" id="UP001161017"/>
    </source>
</evidence>
<feature type="compositionally biased region" description="Basic and acidic residues" evidence="10">
    <location>
        <begin position="121"/>
        <end position="133"/>
    </location>
</feature>
<feature type="compositionally biased region" description="Polar residues" evidence="10">
    <location>
        <begin position="95"/>
        <end position="117"/>
    </location>
</feature>
<keyword evidence="13" id="KW-1185">Reference proteome</keyword>
<dbReference type="InterPro" id="IPR049470">
    <property type="entry name" value="TRM61_C"/>
</dbReference>
<dbReference type="PANTHER" id="PTHR12133:SF2">
    <property type="entry name" value="TRNA (ADENINE(58)-N(1))-METHYLTRANSFERASE CATALYTIC SUBUNIT TRMT61A"/>
    <property type="match status" value="1"/>
</dbReference>
<dbReference type="Pfam" id="PF08704">
    <property type="entry name" value="GCD14"/>
    <property type="match status" value="2"/>
</dbReference>
<evidence type="ECO:0000256" key="1">
    <source>
        <dbReference type="ARBA" id="ARBA00004123"/>
    </source>
</evidence>
<dbReference type="PROSITE" id="PS51620">
    <property type="entry name" value="SAM_TRM61"/>
    <property type="match status" value="1"/>
</dbReference>
<evidence type="ECO:0000256" key="2">
    <source>
        <dbReference type="ARBA" id="ARBA00012796"/>
    </source>
</evidence>
<dbReference type="GO" id="GO:0160107">
    <property type="term" value="F:tRNA (adenine(58)-N1)-methyltransferase activity"/>
    <property type="evidence" value="ECO:0007669"/>
    <property type="project" value="UniProtKB-EC"/>
</dbReference>
<keyword evidence="7" id="KW-0819">tRNA processing</keyword>
<evidence type="ECO:0000256" key="4">
    <source>
        <dbReference type="ARBA" id="ARBA00022603"/>
    </source>
</evidence>
<evidence type="ECO:0000313" key="12">
    <source>
        <dbReference type="EMBL" id="MDI1485627.1"/>
    </source>
</evidence>
<evidence type="ECO:0000259" key="11">
    <source>
        <dbReference type="Pfam" id="PF08704"/>
    </source>
</evidence>
<dbReference type="AlphaFoldDB" id="A0AA43TVE6"/>
<dbReference type="EMBL" id="JAPUFD010000002">
    <property type="protein sequence ID" value="MDI1485627.1"/>
    <property type="molecule type" value="Genomic_DNA"/>
</dbReference>
<evidence type="ECO:0000256" key="6">
    <source>
        <dbReference type="ARBA" id="ARBA00022691"/>
    </source>
</evidence>
<evidence type="ECO:0000256" key="7">
    <source>
        <dbReference type="ARBA" id="ARBA00022694"/>
    </source>
</evidence>
<proteinExistence type="predicted"/>
<dbReference type="SUPFAM" id="SSF53335">
    <property type="entry name" value="S-adenosyl-L-methionine-dependent methyltransferases"/>
    <property type="match status" value="1"/>
</dbReference>
<sequence>MPSTTTSPFLHPGPLTTPSTLSILHLKRDLLLPTIVLPASGPNDGYAEGPVTNTRFGSFPHSTLLDIPWGSQVRASFVDTGSRGRKRKRSPDPSYENNIPQQHNASPNTCPPNINHSTPHHHPDAKPQKKRSSEPPSGYIHILPPTPETWTLGLPHRTQVVYTPDYSYILHRLRARPGTRLIEAGAGSGSFTHAAARAVYGPSSSPRSSSSLTAGPTPADDEGKKPTWGHIHSYEFHSPRHSTLSAELASHGLDPLITLSLRDVCTSGFLGTESASCIFLDLPAPWLALPHLSRRMPGVLDPTRAVRICTFSPCIEQVHRTIASLRRMEWVEIEMCGIAAKKVEVRRERVGVAFGGRRGEKGVSAHPASVREAVGRGREVEERGRRWHERQVMGAERDAEEKEAPVVMKEEEEEHLEMKKPGEEGNTVPGYYEGRLVTRSEAEIKEHTSYLVFAVLPMAWTEEDERRAAERVAGMAKGVDEGKEMSRAMGKKARKRAAKEAAAGKNKGEEAEAVGEVVKAEGEGAVEQAVENVKRDEVLSVGAGEDVKMEEADH</sequence>
<organism evidence="12 13">
    <name type="scientific">Ramalina farinacea</name>
    <dbReference type="NCBI Taxonomy" id="258253"/>
    <lineage>
        <taxon>Eukaryota</taxon>
        <taxon>Fungi</taxon>
        <taxon>Dikarya</taxon>
        <taxon>Ascomycota</taxon>
        <taxon>Pezizomycotina</taxon>
        <taxon>Lecanoromycetes</taxon>
        <taxon>OSLEUM clade</taxon>
        <taxon>Lecanoromycetidae</taxon>
        <taxon>Lecanorales</taxon>
        <taxon>Lecanorineae</taxon>
        <taxon>Ramalinaceae</taxon>
        <taxon>Ramalina</taxon>
    </lineage>
</organism>
<evidence type="ECO:0000256" key="10">
    <source>
        <dbReference type="SAM" id="MobiDB-lite"/>
    </source>
</evidence>
<dbReference type="EC" id="2.1.1.220" evidence="2"/>
<dbReference type="GO" id="GO:0031515">
    <property type="term" value="C:tRNA (m1A) methyltransferase complex"/>
    <property type="evidence" value="ECO:0007669"/>
    <property type="project" value="InterPro"/>
</dbReference>
<evidence type="ECO:0000256" key="9">
    <source>
        <dbReference type="ARBA" id="ARBA00033309"/>
    </source>
</evidence>